<proteinExistence type="predicted"/>
<keyword evidence="3" id="KW-1185">Reference proteome</keyword>
<evidence type="ECO:0000313" key="2">
    <source>
        <dbReference type="EMBL" id="TQM79942.1"/>
    </source>
</evidence>
<dbReference type="Proteomes" id="UP000316628">
    <property type="component" value="Unassembled WGS sequence"/>
</dbReference>
<gene>
    <name evidence="2" type="ORF">FHX81_2256</name>
</gene>
<feature type="region of interest" description="Disordered" evidence="1">
    <location>
        <begin position="153"/>
        <end position="180"/>
    </location>
</feature>
<name>A0A543JAT1_9PSEU</name>
<evidence type="ECO:0000313" key="3">
    <source>
        <dbReference type="Proteomes" id="UP000316628"/>
    </source>
</evidence>
<feature type="compositionally biased region" description="Low complexity" evidence="1">
    <location>
        <begin position="225"/>
        <end position="237"/>
    </location>
</feature>
<comment type="caution">
    <text evidence="2">The sequence shown here is derived from an EMBL/GenBank/DDBJ whole genome shotgun (WGS) entry which is preliminary data.</text>
</comment>
<feature type="region of interest" description="Disordered" evidence="1">
    <location>
        <begin position="1"/>
        <end position="37"/>
    </location>
</feature>
<evidence type="ECO:0000256" key="1">
    <source>
        <dbReference type="SAM" id="MobiDB-lite"/>
    </source>
</evidence>
<reference evidence="2 3" key="1">
    <citation type="submission" date="2019-06" db="EMBL/GenBank/DDBJ databases">
        <title>Sequencing the genomes of 1000 actinobacteria strains.</title>
        <authorList>
            <person name="Klenk H.-P."/>
        </authorList>
    </citation>
    <scope>NUCLEOTIDE SEQUENCE [LARGE SCALE GENOMIC DNA]</scope>
    <source>
        <strain evidence="2 3">DSM 45456</strain>
    </source>
</reference>
<dbReference type="AlphaFoldDB" id="A0A543JAT1"/>
<accession>A0A543JAT1</accession>
<dbReference type="EMBL" id="VFPP01000001">
    <property type="protein sequence ID" value="TQM79942.1"/>
    <property type="molecule type" value="Genomic_DNA"/>
</dbReference>
<feature type="region of interest" description="Disordered" evidence="1">
    <location>
        <begin position="225"/>
        <end position="279"/>
    </location>
</feature>
<protein>
    <submittedName>
        <fullName evidence="2">Uncharacterized protein</fullName>
    </submittedName>
</protein>
<sequence>MADRSEVVAVEGAADPLDRPGEVDAVGDGRAVGSDEVDPGVVLAVPPAAHRGGVGPGQFADPTGGLAPGRRVGWVGRGRRSLSESGWSTARTRFSSVSRRSSGGQRPGGAVCLVASGGGWALGNCRQVGPVWRGAGSMPASCRIRQTVEAAMRWPRPASSPRVRRRPHRGTSPVSRGTSDLIAARVSAPGASTCGVVPLAGHEPAVPGERGARRRHRSMVVRWPGSRRAAAWSSGSRRPVRPPVEGPVRECGSLSCSRHGEPPPLPRPRRRPGTGPPRS</sequence>
<organism evidence="2 3">
    <name type="scientific">Saccharothrix saharensis</name>
    <dbReference type="NCBI Taxonomy" id="571190"/>
    <lineage>
        <taxon>Bacteria</taxon>
        <taxon>Bacillati</taxon>
        <taxon>Actinomycetota</taxon>
        <taxon>Actinomycetes</taxon>
        <taxon>Pseudonocardiales</taxon>
        <taxon>Pseudonocardiaceae</taxon>
        <taxon>Saccharothrix</taxon>
    </lineage>
</organism>